<sequence>MKIYVQRKYVTTRNTEQFDMSLLGLVIVRINYHFTFKHQNINYIINNVRQLVFPLRKPGQQTNNVELQQSFAFYQVIRKYASQICVLLARSGGKLQNNFDLLR</sequence>
<dbReference type="EMBL" id="CAXDID020000769">
    <property type="protein sequence ID" value="CAL6113581.1"/>
    <property type="molecule type" value="Genomic_DNA"/>
</dbReference>
<dbReference type="EMBL" id="CAXDID020000746">
    <property type="protein sequence ID" value="CAL6112750.1"/>
    <property type="molecule type" value="Genomic_DNA"/>
</dbReference>
<proteinExistence type="predicted"/>
<evidence type="ECO:0000313" key="5">
    <source>
        <dbReference type="Proteomes" id="UP001642409"/>
    </source>
</evidence>
<protein>
    <submittedName>
        <fullName evidence="3">Hypothetical_protein</fullName>
    </submittedName>
</protein>
<name>A0AA86NED3_9EUKA</name>
<organism evidence="1">
    <name type="scientific">Hexamita inflata</name>
    <dbReference type="NCBI Taxonomy" id="28002"/>
    <lineage>
        <taxon>Eukaryota</taxon>
        <taxon>Metamonada</taxon>
        <taxon>Diplomonadida</taxon>
        <taxon>Hexamitidae</taxon>
        <taxon>Hexamitinae</taxon>
        <taxon>Hexamita</taxon>
    </lineage>
</organism>
<comment type="caution">
    <text evidence="1">The sequence shown here is derived from an EMBL/GenBank/DDBJ whole genome shotgun (WGS) entry which is preliminary data.</text>
</comment>
<dbReference type="Proteomes" id="UP001642409">
    <property type="component" value="Unassembled WGS sequence"/>
</dbReference>
<gene>
    <name evidence="2" type="ORF">HINF_LOCUS34624</name>
    <name evidence="1" type="ORF">HINF_LOCUS5396</name>
    <name evidence="3" type="ORF">HINF_LOCUS77185</name>
    <name evidence="4" type="ORF">HINF_LOCUS77576</name>
</gene>
<reference evidence="1" key="1">
    <citation type="submission" date="2023-06" db="EMBL/GenBank/DDBJ databases">
        <authorList>
            <person name="Kurt Z."/>
        </authorList>
    </citation>
    <scope>NUCLEOTIDE SEQUENCE</scope>
</reference>
<reference evidence="3 5" key="2">
    <citation type="submission" date="2024-07" db="EMBL/GenBank/DDBJ databases">
        <authorList>
            <person name="Akdeniz Z."/>
        </authorList>
    </citation>
    <scope>NUCLEOTIDE SEQUENCE [LARGE SCALE GENOMIC DNA]</scope>
</reference>
<evidence type="ECO:0000313" key="4">
    <source>
        <dbReference type="EMBL" id="CAL6113581.1"/>
    </source>
</evidence>
<dbReference type="AlphaFoldDB" id="A0AA86NED3"/>
<evidence type="ECO:0000313" key="3">
    <source>
        <dbReference type="EMBL" id="CAL6112750.1"/>
    </source>
</evidence>
<dbReference type="EMBL" id="CATOUU010000771">
    <property type="protein sequence ID" value="CAI9946979.1"/>
    <property type="molecule type" value="Genomic_DNA"/>
</dbReference>
<accession>A0AA86NED3</accession>
<dbReference type="EMBL" id="CATOUU010000138">
    <property type="protein sequence ID" value="CAI9917751.1"/>
    <property type="molecule type" value="Genomic_DNA"/>
</dbReference>
<evidence type="ECO:0000313" key="2">
    <source>
        <dbReference type="EMBL" id="CAI9946979.1"/>
    </source>
</evidence>
<keyword evidence="5" id="KW-1185">Reference proteome</keyword>
<evidence type="ECO:0000313" key="1">
    <source>
        <dbReference type="EMBL" id="CAI9917751.1"/>
    </source>
</evidence>